<keyword evidence="2" id="KW-0963">Cytoplasm</keyword>
<dbReference type="PROSITE" id="PS01132">
    <property type="entry name" value="ACTINS_ACT_LIKE"/>
    <property type="match status" value="1"/>
</dbReference>
<keyword evidence="4" id="KW-0067">ATP-binding</keyword>
<dbReference type="FunFam" id="3.90.640.10:FF:000015">
    <property type="entry name" value="Actin-like protein"/>
    <property type="match status" value="1"/>
</dbReference>
<dbReference type="PRINTS" id="PR00190">
    <property type="entry name" value="ACTIN"/>
</dbReference>
<reference evidence="7" key="1">
    <citation type="submission" date="2022-07" db="EMBL/GenBank/DDBJ databases">
        <title>Phylogenomic reconstructions and comparative analyses of Kickxellomycotina fungi.</title>
        <authorList>
            <person name="Reynolds N.K."/>
            <person name="Stajich J.E."/>
            <person name="Barry K."/>
            <person name="Grigoriev I.V."/>
            <person name="Crous P."/>
            <person name="Smith M.E."/>
        </authorList>
    </citation>
    <scope>NUCLEOTIDE SEQUENCE</scope>
    <source>
        <strain evidence="7">RSA 567</strain>
    </source>
</reference>
<dbReference type="SMART" id="SM00268">
    <property type="entry name" value="ACTIN"/>
    <property type="match status" value="1"/>
</dbReference>
<keyword evidence="3" id="KW-0547">Nucleotide-binding</keyword>
<proteinExistence type="inferred from homology"/>
<comment type="similarity">
    <text evidence="6">Belongs to the actin family. ARP1 subfamily.</text>
</comment>
<dbReference type="OrthoDB" id="5132116at2759"/>
<name>A0A9W8B304_9FUNG</name>
<dbReference type="Gene3D" id="3.90.640.10">
    <property type="entry name" value="Actin, Chain A, domain 4"/>
    <property type="match status" value="1"/>
</dbReference>
<comment type="subcellular location">
    <subcellularLocation>
        <location evidence="1">Cytoplasm</location>
        <location evidence="1">Cytoskeleton</location>
    </subcellularLocation>
</comment>
<dbReference type="GO" id="GO:0005524">
    <property type="term" value="F:ATP binding"/>
    <property type="evidence" value="ECO:0007669"/>
    <property type="project" value="UniProtKB-KW"/>
</dbReference>
<evidence type="ECO:0000256" key="4">
    <source>
        <dbReference type="ARBA" id="ARBA00022840"/>
    </source>
</evidence>
<evidence type="ECO:0000256" key="1">
    <source>
        <dbReference type="ARBA" id="ARBA00004245"/>
    </source>
</evidence>
<dbReference type="InterPro" id="IPR043129">
    <property type="entry name" value="ATPase_NBD"/>
</dbReference>
<evidence type="ECO:0000256" key="3">
    <source>
        <dbReference type="ARBA" id="ARBA00022741"/>
    </source>
</evidence>
<sequence>MEYEDVLTNQPVVIDNGSGVIKAGFAGEDKPKCFFSSCVGRPKHVRVLAGAAEGDYFIGRKADELRGLLKIHYPLEHGIVTDWDDMEKIWQHVYSEELKTLSEEHPVLLTEAPLNPRQNREQAAQIFFETFNVPAFYTSIQAVLSLYSSGRTTGIVLDSGDGVTHAVPVFEGFAMPHAIKRIDIAGRDVTDYLQLLLRKSGYHFHTSAEKEVVRIIKEKACYVALNPSKEEKDFGNKSNDFILPDGNIVKLGSERFRAPEVLFDPEIIGEEYPGIHQLVVDSIQKVDMDLRRPLYSNIVLSGGSTLCRGFGDRLLNEVRKLAVKDSKIKIYAPPERKYSTWIGGSILASLSTFKKMWVSADEYQEDPEIIHKKAF</sequence>
<dbReference type="CDD" id="cd10216">
    <property type="entry name" value="ASKHA_NBD_Arp1"/>
    <property type="match status" value="1"/>
</dbReference>
<dbReference type="Gene3D" id="3.30.420.40">
    <property type="match status" value="2"/>
</dbReference>
<protein>
    <submittedName>
        <fullName evidence="7">Centractin- actin- protein of the dynactin complex</fullName>
    </submittedName>
</protein>
<keyword evidence="8" id="KW-1185">Reference proteome</keyword>
<comment type="caution">
    <text evidence="7">The sequence shown here is derived from an EMBL/GenBank/DDBJ whole genome shotgun (WGS) entry which is preliminary data.</text>
</comment>
<gene>
    <name evidence="7" type="primary">ARP1</name>
    <name evidence="7" type="ORF">H4R34_003004</name>
</gene>
<evidence type="ECO:0000313" key="7">
    <source>
        <dbReference type="EMBL" id="KAJ1978989.1"/>
    </source>
</evidence>
<evidence type="ECO:0000256" key="2">
    <source>
        <dbReference type="ARBA" id="ARBA00022490"/>
    </source>
</evidence>
<organism evidence="7 8">
    <name type="scientific">Dimargaris verticillata</name>
    <dbReference type="NCBI Taxonomy" id="2761393"/>
    <lineage>
        <taxon>Eukaryota</taxon>
        <taxon>Fungi</taxon>
        <taxon>Fungi incertae sedis</taxon>
        <taxon>Zoopagomycota</taxon>
        <taxon>Kickxellomycotina</taxon>
        <taxon>Dimargaritomycetes</taxon>
        <taxon>Dimargaritales</taxon>
        <taxon>Dimargaritaceae</taxon>
        <taxon>Dimargaris</taxon>
    </lineage>
</organism>
<dbReference type="EMBL" id="JANBQB010000245">
    <property type="protein sequence ID" value="KAJ1978989.1"/>
    <property type="molecule type" value="Genomic_DNA"/>
</dbReference>
<keyword evidence="5" id="KW-0206">Cytoskeleton</keyword>
<dbReference type="Proteomes" id="UP001151582">
    <property type="component" value="Unassembled WGS sequence"/>
</dbReference>
<evidence type="ECO:0000256" key="6">
    <source>
        <dbReference type="ARBA" id="ARBA00038483"/>
    </source>
</evidence>
<dbReference type="FunFam" id="3.30.420.40:FF:000018">
    <property type="entry name" value="Actin-like protein (Centractin)"/>
    <property type="match status" value="1"/>
</dbReference>
<dbReference type="PANTHER" id="PTHR11937">
    <property type="entry name" value="ACTIN"/>
    <property type="match status" value="1"/>
</dbReference>
<evidence type="ECO:0000256" key="5">
    <source>
        <dbReference type="ARBA" id="ARBA00023212"/>
    </source>
</evidence>
<dbReference type="InterPro" id="IPR020902">
    <property type="entry name" value="Actin/actin-like_CS"/>
</dbReference>
<accession>A0A9W8B304</accession>
<dbReference type="InterPro" id="IPR004000">
    <property type="entry name" value="Actin"/>
</dbReference>
<dbReference type="Pfam" id="PF00022">
    <property type="entry name" value="Actin"/>
    <property type="match status" value="1"/>
</dbReference>
<dbReference type="AlphaFoldDB" id="A0A9W8B304"/>
<evidence type="ECO:0000313" key="8">
    <source>
        <dbReference type="Proteomes" id="UP001151582"/>
    </source>
</evidence>
<dbReference type="SUPFAM" id="SSF53067">
    <property type="entry name" value="Actin-like ATPase domain"/>
    <property type="match status" value="2"/>
</dbReference>
<dbReference type="GO" id="GO:0005856">
    <property type="term" value="C:cytoskeleton"/>
    <property type="evidence" value="ECO:0007669"/>
    <property type="project" value="UniProtKB-SubCell"/>
</dbReference>